<evidence type="ECO:0000259" key="2">
    <source>
        <dbReference type="PROSITE" id="PS50113"/>
    </source>
</evidence>
<dbReference type="PROSITE" id="PS50113">
    <property type="entry name" value="PAC"/>
    <property type="match status" value="1"/>
</dbReference>
<dbReference type="CDD" id="cd00130">
    <property type="entry name" value="PAS"/>
    <property type="match status" value="1"/>
</dbReference>
<dbReference type="Gene3D" id="3.30.70.270">
    <property type="match status" value="1"/>
</dbReference>
<gene>
    <name evidence="5" type="ORF">NIES23_40060</name>
</gene>
<dbReference type="SUPFAM" id="SSF55785">
    <property type="entry name" value="PYP-like sensor domain (PAS domain)"/>
    <property type="match status" value="1"/>
</dbReference>
<dbReference type="InterPro" id="IPR000700">
    <property type="entry name" value="PAS-assoc_C"/>
</dbReference>
<feature type="domain" description="PAS" evidence="1">
    <location>
        <begin position="21"/>
        <end position="91"/>
    </location>
</feature>
<dbReference type="Pfam" id="PF00990">
    <property type="entry name" value="GGDEF"/>
    <property type="match status" value="1"/>
</dbReference>
<dbReference type="CDD" id="cd01948">
    <property type="entry name" value="EAL"/>
    <property type="match status" value="1"/>
</dbReference>
<sequence>MTSISEDITDGNQAEAALRESEAKFRSLIQNSSDIIGIFEPDGTIRYESPSIERILGYKPEELVGKNAFDFIHPDDITSNSQSFNYLIQNLGATVLVESRFRRKDGSWCFLESTGSNLLAEPSVKGIVINSRDITDRKLAEERLVHDALHDVLTGLPNRVLFIDRLRRAVEYAKRYSDHLFAVLFLDLDRFKFINDSLGHTIGDQLLVIIAQRLIECLRPTDIAARFGGDEFIILLEGIQDISDTVRVVERIQEKLLVPVVLSGHEIFTTASIGISLSATGYEQPEDLLRNADIAMYRAKARGKACYEIFNSDMHVQIVERLQLENDLRRAIERHEFLVYYQPIVSLTTGRITGFEALVRWLHPEQGIVFPEEFMPIAQETGLIIPIDAWVLREACRQTRQWQEQIPSLSTDLHKQPLSISINLCSSRFSQKKLLEDINQVLQDTGLDAQSLKLEITESVIMENGENATTMLNQLRNLGIELAIDDFGTGYSSLGRLHNFPINGLKIDQSFVSGRGVEAGNLHIVETIVTLSSKLGVDVTAEGVETPAQLQRLRELKCEYGQGYFFSEPLDSDSAKALIISNPQW</sequence>
<evidence type="ECO:0000259" key="1">
    <source>
        <dbReference type="PROSITE" id="PS50112"/>
    </source>
</evidence>
<dbReference type="InterPro" id="IPR043128">
    <property type="entry name" value="Rev_trsase/Diguanyl_cyclase"/>
</dbReference>
<accession>A0A1Z4KQE7</accession>
<dbReference type="NCBIfam" id="TIGR00254">
    <property type="entry name" value="GGDEF"/>
    <property type="match status" value="1"/>
</dbReference>
<dbReference type="InterPro" id="IPR029787">
    <property type="entry name" value="Nucleotide_cyclase"/>
</dbReference>
<organism evidence="5 6">
    <name type="scientific">Trichormus variabilis NIES-23</name>
    <dbReference type="NCBI Taxonomy" id="1973479"/>
    <lineage>
        <taxon>Bacteria</taxon>
        <taxon>Bacillati</taxon>
        <taxon>Cyanobacteriota</taxon>
        <taxon>Cyanophyceae</taxon>
        <taxon>Nostocales</taxon>
        <taxon>Nostocaceae</taxon>
        <taxon>Trichormus</taxon>
    </lineage>
</organism>
<dbReference type="AlphaFoldDB" id="A0A1Z4KQE7"/>
<dbReference type="PROSITE" id="PS50887">
    <property type="entry name" value="GGDEF"/>
    <property type="match status" value="1"/>
</dbReference>
<dbReference type="InterPro" id="IPR052155">
    <property type="entry name" value="Biofilm_reg_signaling"/>
</dbReference>
<feature type="domain" description="EAL" evidence="3">
    <location>
        <begin position="321"/>
        <end position="583"/>
    </location>
</feature>
<evidence type="ECO:0000259" key="3">
    <source>
        <dbReference type="PROSITE" id="PS50883"/>
    </source>
</evidence>
<dbReference type="InterPro" id="IPR000014">
    <property type="entry name" value="PAS"/>
</dbReference>
<dbReference type="SMART" id="SM00052">
    <property type="entry name" value="EAL"/>
    <property type="match status" value="1"/>
</dbReference>
<dbReference type="SUPFAM" id="SSF141868">
    <property type="entry name" value="EAL domain-like"/>
    <property type="match status" value="1"/>
</dbReference>
<dbReference type="Gene3D" id="3.20.20.450">
    <property type="entry name" value="EAL domain"/>
    <property type="match status" value="1"/>
</dbReference>
<dbReference type="EMBL" id="AP018216">
    <property type="protein sequence ID" value="BAY71190.1"/>
    <property type="molecule type" value="Genomic_DNA"/>
</dbReference>
<reference evidence="5 6" key="1">
    <citation type="submission" date="2017-06" db="EMBL/GenBank/DDBJ databases">
        <title>Genome sequencing of cyanobaciteial culture collection at National Institute for Environmental Studies (NIES).</title>
        <authorList>
            <person name="Hirose Y."/>
            <person name="Shimura Y."/>
            <person name="Fujisawa T."/>
            <person name="Nakamura Y."/>
            <person name="Kawachi M."/>
        </authorList>
    </citation>
    <scope>NUCLEOTIDE SEQUENCE [LARGE SCALE GENOMIC DNA]</scope>
    <source>
        <strain evidence="5 6">NIES-23</strain>
    </source>
</reference>
<evidence type="ECO:0000313" key="6">
    <source>
        <dbReference type="Proteomes" id="UP000217507"/>
    </source>
</evidence>
<dbReference type="Proteomes" id="UP000217507">
    <property type="component" value="Chromosome"/>
</dbReference>
<dbReference type="InterPro" id="IPR035965">
    <property type="entry name" value="PAS-like_dom_sf"/>
</dbReference>
<proteinExistence type="predicted"/>
<evidence type="ECO:0000259" key="4">
    <source>
        <dbReference type="PROSITE" id="PS50887"/>
    </source>
</evidence>
<name>A0A1Z4KQE7_ANAVA</name>
<dbReference type="PANTHER" id="PTHR44757">
    <property type="entry name" value="DIGUANYLATE CYCLASE DGCP"/>
    <property type="match status" value="1"/>
</dbReference>
<feature type="domain" description="PAC" evidence="2">
    <location>
        <begin position="95"/>
        <end position="146"/>
    </location>
</feature>
<feature type="domain" description="GGDEF" evidence="4">
    <location>
        <begin position="179"/>
        <end position="312"/>
    </location>
</feature>
<dbReference type="InterPro" id="IPR000160">
    <property type="entry name" value="GGDEF_dom"/>
</dbReference>
<protein>
    <submittedName>
        <fullName evidence="5">Uncharacterized protein</fullName>
    </submittedName>
</protein>
<dbReference type="Pfam" id="PF08447">
    <property type="entry name" value="PAS_3"/>
    <property type="match status" value="1"/>
</dbReference>
<dbReference type="InterPro" id="IPR001633">
    <property type="entry name" value="EAL_dom"/>
</dbReference>
<dbReference type="SMART" id="SM00091">
    <property type="entry name" value="PAS"/>
    <property type="match status" value="1"/>
</dbReference>
<dbReference type="PROSITE" id="PS50112">
    <property type="entry name" value="PAS"/>
    <property type="match status" value="1"/>
</dbReference>
<dbReference type="PROSITE" id="PS50883">
    <property type="entry name" value="EAL"/>
    <property type="match status" value="1"/>
</dbReference>
<dbReference type="NCBIfam" id="TIGR00229">
    <property type="entry name" value="sensory_box"/>
    <property type="match status" value="1"/>
</dbReference>
<dbReference type="SUPFAM" id="SSF55073">
    <property type="entry name" value="Nucleotide cyclase"/>
    <property type="match status" value="1"/>
</dbReference>
<dbReference type="SMART" id="SM00267">
    <property type="entry name" value="GGDEF"/>
    <property type="match status" value="1"/>
</dbReference>
<dbReference type="CDD" id="cd01949">
    <property type="entry name" value="GGDEF"/>
    <property type="match status" value="1"/>
</dbReference>
<dbReference type="Gene3D" id="3.30.450.20">
    <property type="entry name" value="PAS domain"/>
    <property type="match status" value="1"/>
</dbReference>
<dbReference type="Pfam" id="PF00563">
    <property type="entry name" value="EAL"/>
    <property type="match status" value="1"/>
</dbReference>
<dbReference type="PANTHER" id="PTHR44757:SF2">
    <property type="entry name" value="BIOFILM ARCHITECTURE MAINTENANCE PROTEIN MBAA"/>
    <property type="match status" value="1"/>
</dbReference>
<evidence type="ECO:0000313" key="5">
    <source>
        <dbReference type="EMBL" id="BAY71190.1"/>
    </source>
</evidence>
<dbReference type="InterPro" id="IPR035919">
    <property type="entry name" value="EAL_sf"/>
</dbReference>
<dbReference type="InterPro" id="IPR013655">
    <property type="entry name" value="PAS_fold_3"/>
</dbReference>